<feature type="domain" description="AP-5 complex subunit zeta-1 N-terminal TPR" evidence="3">
    <location>
        <begin position="1"/>
        <end position="279"/>
    </location>
</feature>
<dbReference type="InterPro" id="IPR055450">
    <property type="entry name" value="AP5Z1_ARM"/>
</dbReference>
<evidence type="ECO:0000259" key="3">
    <source>
        <dbReference type="Pfam" id="PF25153"/>
    </source>
</evidence>
<feature type="domain" description="AP-5 complex subunit zeta-1 C-terminal TPR" evidence="4">
    <location>
        <begin position="449"/>
        <end position="571"/>
    </location>
</feature>
<dbReference type="InterPro" id="IPR011989">
    <property type="entry name" value="ARM-like"/>
</dbReference>
<feature type="domain" description="AP-5 complex subunit zeta-1 ARM repeats" evidence="2">
    <location>
        <begin position="320"/>
        <end position="437"/>
    </location>
</feature>
<feature type="domain" description="AP-5 complex subunit zeta-1 C-terminal TPR" evidence="4">
    <location>
        <begin position="636"/>
        <end position="864"/>
    </location>
</feature>
<dbReference type="Ensembl" id="ENSCHIT00010043334.1">
    <property type="protein sequence ID" value="ENSCHIP00010030769.1"/>
    <property type="gene ID" value="ENSCHIG00010022870.1"/>
</dbReference>
<evidence type="ECO:0008006" key="6">
    <source>
        <dbReference type="Google" id="ProtNLM"/>
    </source>
</evidence>
<reference evidence="5" key="2">
    <citation type="submission" date="2025-08" db="UniProtKB">
        <authorList>
            <consortium name="Ensembl"/>
        </authorList>
    </citation>
    <scope>IDENTIFICATION</scope>
</reference>
<accession>A0A8C2XXW9</accession>
<dbReference type="PANTHER" id="PTHR46488:SF1">
    <property type="entry name" value="AP-5 COMPLEX SUBUNIT ZETA-1"/>
    <property type="match status" value="1"/>
</dbReference>
<reference evidence="5" key="1">
    <citation type="submission" date="2019-03" db="EMBL/GenBank/DDBJ databases">
        <title>Genome sequencing and reference-guided assembly of Black Bengal Goat (Capra hircus).</title>
        <authorList>
            <person name="Siddiki A.Z."/>
            <person name="Baten A."/>
            <person name="Billah M."/>
            <person name="Alam M.A.U."/>
            <person name="Shawrob K.S.M."/>
            <person name="Saha S."/>
            <person name="Chowdhury M."/>
            <person name="Rahman A.H."/>
            <person name="Stear M."/>
            <person name="Miah G."/>
            <person name="Das G.B."/>
            <person name="Hossain M.M."/>
            <person name="Kumkum M."/>
            <person name="Islam M.S."/>
            <person name="Mollah A.M."/>
            <person name="Ahsan A."/>
            <person name="Tusar F."/>
            <person name="Khan M.K.I."/>
        </authorList>
    </citation>
    <scope>NUCLEOTIDE SEQUENCE [LARGE SCALE GENOMIC DNA]</scope>
</reference>
<evidence type="ECO:0000313" key="5">
    <source>
        <dbReference type="Ensembl" id="ENSCHIP00010030769.1"/>
    </source>
</evidence>
<organism evidence="5">
    <name type="scientific">Capra hircus</name>
    <name type="common">Goat</name>
    <dbReference type="NCBI Taxonomy" id="9925"/>
    <lineage>
        <taxon>Eukaryota</taxon>
        <taxon>Metazoa</taxon>
        <taxon>Chordata</taxon>
        <taxon>Craniata</taxon>
        <taxon>Vertebrata</taxon>
        <taxon>Euteleostomi</taxon>
        <taxon>Mammalia</taxon>
        <taxon>Eutheria</taxon>
        <taxon>Laurasiatheria</taxon>
        <taxon>Artiodactyla</taxon>
        <taxon>Ruminantia</taxon>
        <taxon>Pecora</taxon>
        <taxon>Bovidae</taxon>
        <taxon>Caprinae</taxon>
        <taxon>Capra</taxon>
    </lineage>
</organism>
<dbReference type="Pfam" id="PF14764">
    <property type="entry name" value="SPG48"/>
    <property type="match status" value="1"/>
</dbReference>
<name>A0A8C2XXW9_CAPHI</name>
<dbReference type="Pfam" id="PF25154">
    <property type="entry name" value="TPR_AP5Z1_C"/>
    <property type="match status" value="2"/>
</dbReference>
<dbReference type="Gene3D" id="1.25.10.10">
    <property type="entry name" value="Leucine-rich Repeat Variant"/>
    <property type="match status" value="1"/>
</dbReference>
<dbReference type="Pfam" id="PF25153">
    <property type="entry name" value="TPR_AP5Z1"/>
    <property type="match status" value="1"/>
</dbReference>
<protein>
    <recommendedName>
        <fullName evidence="6">AP-5 complex subunit zeta-1</fullName>
    </recommendedName>
</protein>
<dbReference type="AlphaFoldDB" id="A0A8C2XXW9"/>
<evidence type="ECO:0000259" key="2">
    <source>
        <dbReference type="Pfam" id="PF14764"/>
    </source>
</evidence>
<evidence type="ECO:0000256" key="1">
    <source>
        <dbReference type="SAM" id="MobiDB-lite"/>
    </source>
</evidence>
<dbReference type="InterPro" id="IPR028222">
    <property type="entry name" value="AP5Z1"/>
</dbReference>
<feature type="region of interest" description="Disordered" evidence="1">
    <location>
        <begin position="571"/>
        <end position="620"/>
    </location>
</feature>
<sequence>MLAAGTESLLRQAREVGAVELGRFCARISALLQAEDWGPDTLDALRRLFLIVAATKYSRRLEPTCVALLQTTLCSPRCPERLQLLCAAVLREMAPSNSLSLSCDHAQSSRQLGLVASVLLAQGDPQQVRTVGQCVVKVLESRQSEGPSLTHLLPVVSKVASLAPDALPEEQTKALSKRLGDWLRYASVQQGAAHASGGFFSTPRARQPGPVTEMDGSVATDFFTVLSTGQRFTEDQRLNVQAFSMLRAWLLQGGPERLGATDADDRSELEGSTVSVLSAASTASHLLPPAEWLREKALEYCQRLLEQSGRRALRKADSDLQKACLVEAVLVLDVLCRQDPSFLYRALPSLRALRTRLCGDPACARVLLPVAQFFLHHGEAAAVDADAVCQHLFTRIPSEHFHSPMLGFEFVQFCRDHLLLFGSNLDLLRTSFPNLFKFLAWSSPALTSEFVALLPALVDAGTAVEMLHLLLDLPSLTAALELQLRSLQAASERPLWDASVRAPGCLEALRDPQAQGLFQHLLRAKASGTVERLTPLHQLLQPLASCARVLQCAQAVPTLLRAFFAAVTQVSPPPRASVPTAEGQPELRGQSAAHSSRGRAPVPPECGCEQPPGQHTQRGPAHGCLWPGTQAVSPSQFADGALASQLALLLLERSDSLFPVEGYEADVHRVLSSQFPGLCRLHPPLVVERAKELLEFVGSLGGPRSTGHMLTSVVWAIGEYLSVSWDRRCTAEQINRFFEALEALLFEVTQSRPSATLPKCPPQVITVLMTTLTKLASRSQDLIPRVSLLLSKMRTLAQSPAVGPVHGEDDLGAVRTRATELLNLLKMPSVAQFVLTPSMEVSQPRYHRDCNTALPLALDMVSRLLEREAGLLPG</sequence>
<proteinExistence type="predicted"/>
<dbReference type="InterPro" id="IPR056856">
    <property type="entry name" value="TPR_AP5Z1_C"/>
</dbReference>
<dbReference type="PANTHER" id="PTHR46488">
    <property type="entry name" value="AP-5 COMPLEX SUBUNIT ZETA-1"/>
    <property type="match status" value="1"/>
</dbReference>
<dbReference type="InterPro" id="IPR056857">
    <property type="entry name" value="TPR_AP5Z1_N"/>
</dbReference>
<evidence type="ECO:0000259" key="4">
    <source>
        <dbReference type="Pfam" id="PF25154"/>
    </source>
</evidence>
<dbReference type="GO" id="GO:0044599">
    <property type="term" value="C:AP-5 adaptor complex"/>
    <property type="evidence" value="ECO:0007669"/>
    <property type="project" value="InterPro"/>
</dbReference>